<organism evidence="8 9">
    <name type="scientific">Seminavis robusta</name>
    <dbReference type="NCBI Taxonomy" id="568900"/>
    <lineage>
        <taxon>Eukaryota</taxon>
        <taxon>Sar</taxon>
        <taxon>Stramenopiles</taxon>
        <taxon>Ochrophyta</taxon>
        <taxon>Bacillariophyta</taxon>
        <taxon>Bacillariophyceae</taxon>
        <taxon>Bacillariophycidae</taxon>
        <taxon>Naviculales</taxon>
        <taxon>Naviculaceae</taxon>
        <taxon>Seminavis</taxon>
    </lineage>
</organism>
<dbReference type="PANTHER" id="PTHR31585">
    <property type="entry name" value="FOLATE-BIOPTERIN TRANSPORTER 1, CHLOROPLASTIC"/>
    <property type="match status" value="1"/>
</dbReference>
<comment type="subcellular location">
    <subcellularLocation>
        <location evidence="1">Membrane</location>
        <topology evidence="1">Multi-pass membrane protein</topology>
    </subcellularLocation>
</comment>
<keyword evidence="5 7" id="KW-1133">Transmembrane helix</keyword>
<dbReference type="InterPro" id="IPR039309">
    <property type="entry name" value="BT1"/>
</dbReference>
<dbReference type="SUPFAM" id="SSF103473">
    <property type="entry name" value="MFS general substrate transporter"/>
    <property type="match status" value="1"/>
</dbReference>
<accession>A0A9N8H743</accession>
<feature type="transmembrane region" description="Helical" evidence="7">
    <location>
        <begin position="459"/>
        <end position="483"/>
    </location>
</feature>
<keyword evidence="4 7" id="KW-0812">Transmembrane</keyword>
<feature type="transmembrane region" description="Helical" evidence="7">
    <location>
        <begin position="355"/>
        <end position="380"/>
    </location>
</feature>
<feature type="transmembrane region" description="Helical" evidence="7">
    <location>
        <begin position="58"/>
        <end position="81"/>
    </location>
</feature>
<evidence type="ECO:0000256" key="2">
    <source>
        <dbReference type="ARBA" id="ARBA00007015"/>
    </source>
</evidence>
<feature type="transmembrane region" description="Helical" evidence="7">
    <location>
        <begin position="93"/>
        <end position="113"/>
    </location>
</feature>
<feature type="transmembrane region" description="Helical" evidence="7">
    <location>
        <begin position="219"/>
        <end position="238"/>
    </location>
</feature>
<protein>
    <submittedName>
        <fullName evidence="8">Folate-biopterin transporter</fullName>
    </submittedName>
</protein>
<dbReference type="GO" id="GO:0016020">
    <property type="term" value="C:membrane"/>
    <property type="evidence" value="ECO:0007669"/>
    <property type="project" value="UniProtKB-SubCell"/>
</dbReference>
<feature type="transmembrane region" description="Helical" evidence="7">
    <location>
        <begin position="125"/>
        <end position="145"/>
    </location>
</feature>
<feature type="transmembrane region" description="Helical" evidence="7">
    <location>
        <begin position="244"/>
        <end position="263"/>
    </location>
</feature>
<proteinExistence type="inferred from homology"/>
<evidence type="ECO:0000313" key="8">
    <source>
        <dbReference type="EMBL" id="CAB9502212.1"/>
    </source>
</evidence>
<dbReference type="OrthoDB" id="41513at2759"/>
<keyword evidence="6 7" id="KW-0472">Membrane</keyword>
<keyword evidence="3" id="KW-0813">Transport</keyword>
<feature type="transmembrane region" description="Helical" evidence="7">
    <location>
        <begin position="325"/>
        <end position="343"/>
    </location>
</feature>
<evidence type="ECO:0000256" key="3">
    <source>
        <dbReference type="ARBA" id="ARBA00022448"/>
    </source>
</evidence>
<feature type="transmembrane region" description="Helical" evidence="7">
    <location>
        <begin position="504"/>
        <end position="527"/>
    </location>
</feature>
<feature type="transmembrane region" description="Helical" evidence="7">
    <location>
        <begin position="295"/>
        <end position="313"/>
    </location>
</feature>
<comment type="similarity">
    <text evidence="2">Belongs to the major facilitator superfamily. Folate-biopterin transporter (TC 2.A.71) family.</text>
</comment>
<dbReference type="Gene3D" id="1.20.1250.20">
    <property type="entry name" value="MFS general substrate transporter like domains"/>
    <property type="match status" value="1"/>
</dbReference>
<name>A0A9N8H743_9STRA</name>
<feature type="transmembrane region" description="Helical" evidence="7">
    <location>
        <begin position="176"/>
        <end position="199"/>
    </location>
</feature>
<evidence type="ECO:0000313" key="9">
    <source>
        <dbReference type="Proteomes" id="UP001153069"/>
    </source>
</evidence>
<feature type="transmembrane region" description="Helical" evidence="7">
    <location>
        <begin position="420"/>
        <end position="439"/>
    </location>
</feature>
<dbReference type="EMBL" id="CAICTM010000129">
    <property type="protein sequence ID" value="CAB9502212.1"/>
    <property type="molecule type" value="Genomic_DNA"/>
</dbReference>
<comment type="caution">
    <text evidence="8">The sequence shown here is derived from an EMBL/GenBank/DDBJ whole genome shotgun (WGS) entry which is preliminary data.</text>
</comment>
<dbReference type="Pfam" id="PF03092">
    <property type="entry name" value="BT1"/>
    <property type="match status" value="2"/>
</dbReference>
<sequence>MIHQSDLYQDEGGVGIINKEELRPLVPSAGNSNSTKKDDDSDILIIPREVQLLRLENLAVPACYLVVGIVQGLSGPLLNVYPLDLGATEAAQMTIPVIFQFPAAVKILYGFWSDSVPILGARRKPYMWMGWVLVSCTMMLLLGTADLTMEYDDDNDSTDLHRHTPLPPSDAPSIEYLSVLFFLLGVGLWLADVMGDSLVAEKARIEPDPIKGNLQSSCYACRFFGMMVAAPCSTVLYSRYGPRSVVMALAASPMIVLPLILCLREKKVIEVKSVRHRIQDIWNTVQSRSVWQPMAFVYIYNLLQVGNGAWRQFLKSVLFFSESQINYLLIASYVLLYLGTMAYKQWFLRVSWRRVYQVCILLNGVFSGLQLLLICGQTFGLSPFLFALGDEALAEFVTGVQFLPVTIMMVALCPEGSEGASYALFTTFSNAAILLGPTISTPLLGIWDVSKETLEAGELSGFFKLSVLTSLLQLSPIVVLSWLPHSSQDLHELSARPKSTTGGVVFLLIVFGSLLYILVVGTLNIVAPGWSGESR</sequence>
<dbReference type="InterPro" id="IPR036259">
    <property type="entry name" value="MFS_trans_sf"/>
</dbReference>
<keyword evidence="9" id="KW-1185">Reference proteome</keyword>
<evidence type="ECO:0000256" key="5">
    <source>
        <dbReference type="ARBA" id="ARBA00022989"/>
    </source>
</evidence>
<evidence type="ECO:0000256" key="1">
    <source>
        <dbReference type="ARBA" id="ARBA00004141"/>
    </source>
</evidence>
<evidence type="ECO:0000256" key="6">
    <source>
        <dbReference type="ARBA" id="ARBA00023136"/>
    </source>
</evidence>
<dbReference type="AlphaFoldDB" id="A0A9N8H743"/>
<dbReference type="PANTHER" id="PTHR31585:SF5">
    <property type="entry name" value="RNA-BINDING S4 DOMAIN-CONTAINING PROTEIN"/>
    <property type="match status" value="1"/>
</dbReference>
<dbReference type="Proteomes" id="UP001153069">
    <property type="component" value="Unassembled WGS sequence"/>
</dbReference>
<evidence type="ECO:0000256" key="4">
    <source>
        <dbReference type="ARBA" id="ARBA00022692"/>
    </source>
</evidence>
<reference evidence="8" key="1">
    <citation type="submission" date="2020-06" db="EMBL/GenBank/DDBJ databases">
        <authorList>
            <consortium name="Plant Systems Biology data submission"/>
        </authorList>
    </citation>
    <scope>NUCLEOTIDE SEQUENCE</scope>
    <source>
        <strain evidence="8">D6</strain>
    </source>
</reference>
<feature type="transmembrane region" description="Helical" evidence="7">
    <location>
        <begin position="392"/>
        <end position="413"/>
    </location>
</feature>
<gene>
    <name evidence="8" type="ORF">SEMRO_130_G062000.1</name>
</gene>
<evidence type="ECO:0000256" key="7">
    <source>
        <dbReference type="SAM" id="Phobius"/>
    </source>
</evidence>